<evidence type="ECO:0008006" key="4">
    <source>
        <dbReference type="Google" id="ProtNLM"/>
    </source>
</evidence>
<feature type="region of interest" description="Disordered" evidence="1">
    <location>
        <begin position="115"/>
        <end position="140"/>
    </location>
</feature>
<comment type="caution">
    <text evidence="2">The sequence shown here is derived from an EMBL/GenBank/DDBJ whole genome shotgun (WGS) entry which is preliminary data.</text>
</comment>
<evidence type="ECO:0000256" key="1">
    <source>
        <dbReference type="SAM" id="MobiDB-lite"/>
    </source>
</evidence>
<name>A0AAW9RYT8_9BACT</name>
<evidence type="ECO:0000313" key="2">
    <source>
        <dbReference type="EMBL" id="MEN7548942.1"/>
    </source>
</evidence>
<sequence>MTSHNVTNQLKRLTKSMIPSLRINLMNLFLLAMIASVGLGTVGCKSKQKLAAEQAAKERADQISRAKTELRALLNDDSIPVEEMERRLNAVKAMNLNDAEVDNLIGQVEAKIAEKKRQKEEEQRRLEEMKRREAEKRAKEQPYNDVNTYFNRIANAASVQEANMQIAQALGMFESTETPVLIIIHEENGQKDYDRPTTIKRYLEYLKDQKKSPDKVDNLKFNAAGKITEVELRK</sequence>
<proteinExistence type="predicted"/>
<protein>
    <recommendedName>
        <fullName evidence="4">Lipoprotein</fullName>
    </recommendedName>
</protein>
<organism evidence="2 3">
    <name type="scientific">Rapidithrix thailandica</name>
    <dbReference type="NCBI Taxonomy" id="413964"/>
    <lineage>
        <taxon>Bacteria</taxon>
        <taxon>Pseudomonadati</taxon>
        <taxon>Bacteroidota</taxon>
        <taxon>Cytophagia</taxon>
        <taxon>Cytophagales</taxon>
        <taxon>Flammeovirgaceae</taxon>
        <taxon>Rapidithrix</taxon>
    </lineage>
</organism>
<dbReference type="AlphaFoldDB" id="A0AAW9RYT8"/>
<gene>
    <name evidence="2" type="ORF">AAG747_13550</name>
</gene>
<dbReference type="Proteomes" id="UP001403385">
    <property type="component" value="Unassembled WGS sequence"/>
</dbReference>
<dbReference type="RefSeq" id="WP_346821716.1">
    <property type="nucleotide sequence ID" value="NZ_JBDKWZ010000007.1"/>
</dbReference>
<evidence type="ECO:0000313" key="3">
    <source>
        <dbReference type="Proteomes" id="UP001403385"/>
    </source>
</evidence>
<accession>A0AAW9RYT8</accession>
<keyword evidence="3" id="KW-1185">Reference proteome</keyword>
<dbReference type="EMBL" id="JBDKWZ010000007">
    <property type="protein sequence ID" value="MEN7548942.1"/>
    <property type="molecule type" value="Genomic_DNA"/>
</dbReference>
<reference evidence="2 3" key="1">
    <citation type="submission" date="2024-04" db="EMBL/GenBank/DDBJ databases">
        <title>Novel genus in family Flammeovirgaceae.</title>
        <authorList>
            <person name="Nguyen T.H."/>
            <person name="Vuong T.Q."/>
            <person name="Le H."/>
            <person name="Kim S.-G."/>
        </authorList>
    </citation>
    <scope>NUCLEOTIDE SEQUENCE [LARGE SCALE GENOMIC DNA]</scope>
    <source>
        <strain evidence="2 3">JCM 23209</strain>
    </source>
</reference>